<dbReference type="Proteomes" id="UP000325849">
    <property type="component" value="Unassembled WGS sequence"/>
</dbReference>
<dbReference type="EMBL" id="VJZD01000157">
    <property type="protein sequence ID" value="MPY35385.1"/>
    <property type="molecule type" value="Genomic_DNA"/>
</dbReference>
<protein>
    <submittedName>
        <fullName evidence="2">Uncharacterized protein</fullName>
    </submittedName>
</protein>
<feature type="transmembrane region" description="Helical" evidence="1">
    <location>
        <begin position="103"/>
        <end position="122"/>
    </location>
</feature>
<feature type="transmembrane region" description="Helical" evidence="1">
    <location>
        <begin position="20"/>
        <end position="39"/>
    </location>
</feature>
<reference evidence="2 3" key="1">
    <citation type="submission" date="2019-07" db="EMBL/GenBank/DDBJ databases">
        <title>New species of Amycolatopsis and Streptomyces.</title>
        <authorList>
            <person name="Duangmal K."/>
            <person name="Teo W.F.A."/>
            <person name="Lipun K."/>
        </authorList>
    </citation>
    <scope>NUCLEOTIDE SEQUENCE [LARGE SCALE GENOMIC DNA]</scope>
    <source>
        <strain evidence="2 3">NBRC 109810</strain>
    </source>
</reference>
<keyword evidence="1" id="KW-0472">Membrane</keyword>
<evidence type="ECO:0000256" key="1">
    <source>
        <dbReference type="SAM" id="Phobius"/>
    </source>
</evidence>
<keyword evidence="3" id="KW-1185">Reference proteome</keyword>
<dbReference type="AlphaFoldDB" id="A0A5N8VNJ4"/>
<comment type="caution">
    <text evidence="2">The sequence shown here is derived from an EMBL/GenBank/DDBJ whole genome shotgun (WGS) entry which is preliminary data.</text>
</comment>
<sequence length="511" mass="53022">MPPAPPSVPPAPSAPPDGVRAVAVAVLNLSGLGLGYVLVRRWLPAAVCWAATAVLLLVALPADPDGVPRAALVLYALFLLAAAAHGAVVGLRTRLTWPPRAPLALALGLVLLAAPAGGVVLYDGARDEAVERMLLDRLDEADRLVKSTGGEHFESARADYRKALAVYGDLRAHHPDSRAAARVPARMRTFYTTVGAPYAAGRYCDAVAPLKYLRTVPEALPGTDLGDLAAWPDDRLATSLYECASDALASGQSTWPAQFGELLTGFPDSAQAAKVEPAVASAVGTTEKGLGGKEPCTAVEQLKTLGTRIDAMSVVQTDIGDALDNDARRARSSADAGTYTCGVDQYKDGDFEGAQSTMTTYAAGHRGSGKAALAKKFAIAAEVAQTLPAAGKHVPTNRSGGSISVTVKNDSPDEITVLYTGPVTGSFTLKACGSCSVYPFAATSLSGAEPCGHSGRNYPQRTIQLPAGTTYFVHRPKSDSTASAGSDTAKLEPGYIYTECAYTTQGFGVTS</sequence>
<proteinExistence type="predicted"/>
<keyword evidence="1" id="KW-0812">Transmembrane</keyword>
<evidence type="ECO:0000313" key="2">
    <source>
        <dbReference type="EMBL" id="MPY35385.1"/>
    </source>
</evidence>
<organism evidence="2 3">
    <name type="scientific">Streptomyces adustus</name>
    <dbReference type="NCBI Taxonomy" id="1609272"/>
    <lineage>
        <taxon>Bacteria</taxon>
        <taxon>Bacillati</taxon>
        <taxon>Actinomycetota</taxon>
        <taxon>Actinomycetes</taxon>
        <taxon>Kitasatosporales</taxon>
        <taxon>Streptomycetaceae</taxon>
        <taxon>Streptomyces</taxon>
    </lineage>
</organism>
<dbReference type="OrthoDB" id="3415592at2"/>
<name>A0A5N8VNJ4_9ACTN</name>
<accession>A0A5N8VNJ4</accession>
<keyword evidence="1" id="KW-1133">Transmembrane helix</keyword>
<evidence type="ECO:0000313" key="3">
    <source>
        <dbReference type="Proteomes" id="UP000325849"/>
    </source>
</evidence>
<feature type="transmembrane region" description="Helical" evidence="1">
    <location>
        <begin position="70"/>
        <end position="91"/>
    </location>
</feature>
<feature type="transmembrane region" description="Helical" evidence="1">
    <location>
        <begin position="46"/>
        <end position="64"/>
    </location>
</feature>
<gene>
    <name evidence="2" type="ORF">FNH09_30385</name>
</gene>